<feature type="signal peptide" evidence="2">
    <location>
        <begin position="1"/>
        <end position="25"/>
    </location>
</feature>
<name>A0A5B0MDZ4_PUCGR</name>
<reference evidence="3 4" key="1">
    <citation type="submission" date="2019-05" db="EMBL/GenBank/DDBJ databases">
        <title>Emergence of the Ug99 lineage of the wheat stem rust pathogen through somatic hybridization.</title>
        <authorList>
            <person name="Li F."/>
            <person name="Upadhyaya N.M."/>
            <person name="Sperschneider J."/>
            <person name="Matny O."/>
            <person name="Nguyen-Phuc H."/>
            <person name="Mago R."/>
            <person name="Raley C."/>
            <person name="Miller M.E."/>
            <person name="Silverstein K.A.T."/>
            <person name="Henningsen E."/>
            <person name="Hirsch C.D."/>
            <person name="Visser B."/>
            <person name="Pretorius Z.A."/>
            <person name="Steffenson B.J."/>
            <person name="Schwessinger B."/>
            <person name="Dodds P.N."/>
            <person name="Figueroa M."/>
        </authorList>
    </citation>
    <scope>NUCLEOTIDE SEQUENCE [LARGE SCALE GENOMIC DNA]</scope>
    <source>
        <strain evidence="3">21-0</strain>
    </source>
</reference>
<feature type="region of interest" description="Disordered" evidence="1">
    <location>
        <begin position="73"/>
        <end position="143"/>
    </location>
</feature>
<feature type="chain" id="PRO_5022799869" evidence="2">
    <location>
        <begin position="26"/>
        <end position="673"/>
    </location>
</feature>
<keyword evidence="2" id="KW-0732">Signal</keyword>
<comment type="caution">
    <text evidence="3">The sequence shown here is derived from an EMBL/GenBank/DDBJ whole genome shotgun (WGS) entry which is preliminary data.</text>
</comment>
<gene>
    <name evidence="3" type="ORF">PGT21_003459</name>
</gene>
<organism evidence="3 4">
    <name type="scientific">Puccinia graminis f. sp. tritici</name>
    <dbReference type="NCBI Taxonomy" id="56615"/>
    <lineage>
        <taxon>Eukaryota</taxon>
        <taxon>Fungi</taxon>
        <taxon>Dikarya</taxon>
        <taxon>Basidiomycota</taxon>
        <taxon>Pucciniomycotina</taxon>
        <taxon>Pucciniomycetes</taxon>
        <taxon>Pucciniales</taxon>
        <taxon>Pucciniaceae</taxon>
        <taxon>Puccinia</taxon>
    </lineage>
</organism>
<evidence type="ECO:0000313" key="4">
    <source>
        <dbReference type="Proteomes" id="UP000324748"/>
    </source>
</evidence>
<feature type="compositionally biased region" description="Basic residues" evidence="1">
    <location>
        <begin position="125"/>
        <end position="136"/>
    </location>
</feature>
<evidence type="ECO:0000256" key="2">
    <source>
        <dbReference type="SAM" id="SignalP"/>
    </source>
</evidence>
<dbReference type="Proteomes" id="UP000324748">
    <property type="component" value="Unassembled WGS sequence"/>
</dbReference>
<keyword evidence="4" id="KW-1185">Reference proteome</keyword>
<feature type="region of interest" description="Disordered" evidence="1">
    <location>
        <begin position="160"/>
        <end position="187"/>
    </location>
</feature>
<dbReference type="OrthoDB" id="2501064at2759"/>
<sequence length="673" mass="77753">MRVGKLEVLMHLAAFALVGTDLSSTTLVNFPPEASTSVTQGFRKNSLQGLEDRGEEHSTWSINISRVQLSSNFRTEDETGKPNLTGTVPKVSAHTKPTEAEDLQNGLGKTDKEGIVTQNSMQKSGKSKKRRKKKIPVLKQASEENYLHPLKKDVIEIQKSTTSKSDSNPSKKKNKNHFAGVDQEETNGDLAMSQLRLHDSHITREYGITASASDLINRILDDERQVLQIMQQKGISRIKMAFQPFQPSNPGEIYPGVIKGMWSDVVHQSQPLLQDIVNFLQNETWQGGISQAKTNSALQDECSQLAFKLFATHLQLSNSQNHLPLHQLKNENYIAMKFLWNLNPDLIVLTLQKCSMVHPEISQYEMHRRIITFTNQIVQKTSVENWKMIKQSLIDRKEHNLSFLNKVEDCFQLNHEFPEKRIGEDVKTSEEYQGKTSPKDSYNTAIDIAQKTLGDFEWHRRTQVAEDIIKFTPKWTLSLELWEELREAERYNGVNVWNVFHFIHYLGLGKENKIESWSISKVIRHIEILNMVSSGTNWQADIGWSESADRAWMRKVFKEEYDQKLNSLVERGERITWKYLEMPSLARKEFEAETNVNRKIFDLVQFREEEILRLADHGVCDEILVLIKLLRDQNRQQDGHIKWESVWNQFPPELELATDVKKFAQSWINENFP</sequence>
<proteinExistence type="predicted"/>
<protein>
    <submittedName>
        <fullName evidence="3">Uncharacterized protein</fullName>
    </submittedName>
</protein>
<dbReference type="EMBL" id="VSWC01000157">
    <property type="protein sequence ID" value="KAA1074386.1"/>
    <property type="molecule type" value="Genomic_DNA"/>
</dbReference>
<evidence type="ECO:0000256" key="1">
    <source>
        <dbReference type="SAM" id="MobiDB-lite"/>
    </source>
</evidence>
<evidence type="ECO:0000313" key="3">
    <source>
        <dbReference type="EMBL" id="KAA1074386.1"/>
    </source>
</evidence>
<dbReference type="AlphaFoldDB" id="A0A5B0MDZ4"/>
<accession>A0A5B0MDZ4</accession>